<evidence type="ECO:0000256" key="3">
    <source>
        <dbReference type="SAM" id="MobiDB-lite"/>
    </source>
</evidence>
<dbReference type="SUPFAM" id="SSF46689">
    <property type="entry name" value="Homeodomain-like"/>
    <property type="match status" value="1"/>
</dbReference>
<dbReference type="InterPro" id="IPR023772">
    <property type="entry name" value="DNA-bd_HTH_TetR-type_CS"/>
</dbReference>
<feature type="region of interest" description="Disordered" evidence="3">
    <location>
        <begin position="1"/>
        <end position="24"/>
    </location>
</feature>
<feature type="DNA-binding region" description="H-T-H motif" evidence="2">
    <location>
        <begin position="48"/>
        <end position="67"/>
    </location>
</feature>
<dbReference type="Proteomes" id="UP000831304">
    <property type="component" value="Chromosome"/>
</dbReference>
<dbReference type="SUPFAM" id="SSF48498">
    <property type="entry name" value="Tetracyclin repressor-like, C-terminal domain"/>
    <property type="match status" value="1"/>
</dbReference>
<gene>
    <name evidence="5" type="ORF">MTP13_03335</name>
</gene>
<dbReference type="Pfam" id="PF00440">
    <property type="entry name" value="TetR_N"/>
    <property type="match status" value="1"/>
</dbReference>
<dbReference type="PROSITE" id="PS50977">
    <property type="entry name" value="HTH_TETR_2"/>
    <property type="match status" value="1"/>
</dbReference>
<keyword evidence="1 2" id="KW-0238">DNA-binding</keyword>
<reference evidence="5 6" key="1">
    <citation type="submission" date="2022-03" db="EMBL/GenBank/DDBJ databases">
        <title>Agromyces sp. isolated from the gut of P. brevitarsis seulensis larvae.</title>
        <authorList>
            <person name="Won M."/>
            <person name="Kwon S.-W."/>
        </authorList>
    </citation>
    <scope>NUCLEOTIDE SEQUENCE [LARGE SCALE GENOMIC DNA]</scope>
    <source>
        <strain evidence="5 6">KACC 16215</strain>
    </source>
</reference>
<dbReference type="Pfam" id="PF17931">
    <property type="entry name" value="TetR_C_23"/>
    <property type="match status" value="1"/>
</dbReference>
<dbReference type="InterPro" id="IPR001647">
    <property type="entry name" value="HTH_TetR"/>
</dbReference>
<dbReference type="InterPro" id="IPR009057">
    <property type="entry name" value="Homeodomain-like_sf"/>
</dbReference>
<name>A0ABY4AUI8_9MICO</name>
<sequence>MFENEGVGIEPEAAEPKRRAGAKAERTRALIRDTALASFRERGYDDTTLRLIAQEAGVSLGNAYYYFPTKNHLVQELYAEVQREHRAAATELLAGSDELVDRLGIVYRTGLATLEPFHAFAPGFLTAAISPRSPLNPLAEDSAEARELAVGLFRDAVAGARHSLPDDLARSLPEVFWLAYLLLALFWAYDRSPGRERTLRLLDGGLRLLGLALPLARLPLLRRPLRELVELVAAVRA</sequence>
<evidence type="ECO:0000259" key="4">
    <source>
        <dbReference type="PROSITE" id="PS50977"/>
    </source>
</evidence>
<accession>A0ABY4AUI8</accession>
<feature type="domain" description="HTH tetR-type" evidence="4">
    <location>
        <begin position="25"/>
        <end position="85"/>
    </location>
</feature>
<proteinExistence type="predicted"/>
<dbReference type="RefSeq" id="WP_243569638.1">
    <property type="nucleotide sequence ID" value="NZ_BAAARD010000003.1"/>
</dbReference>
<dbReference type="EMBL" id="CP094533">
    <property type="protein sequence ID" value="UOE26828.1"/>
    <property type="molecule type" value="Genomic_DNA"/>
</dbReference>
<evidence type="ECO:0000256" key="1">
    <source>
        <dbReference type="ARBA" id="ARBA00023125"/>
    </source>
</evidence>
<protein>
    <submittedName>
        <fullName evidence="5">TetR family transcriptional regulator</fullName>
    </submittedName>
</protein>
<organism evidence="5 6">
    <name type="scientific">Agromyces soli</name>
    <dbReference type="NCBI Taxonomy" id="659012"/>
    <lineage>
        <taxon>Bacteria</taxon>
        <taxon>Bacillati</taxon>
        <taxon>Actinomycetota</taxon>
        <taxon>Actinomycetes</taxon>
        <taxon>Micrococcales</taxon>
        <taxon>Microbacteriaceae</taxon>
        <taxon>Agromyces</taxon>
    </lineage>
</organism>
<dbReference type="PANTHER" id="PTHR30055">
    <property type="entry name" value="HTH-TYPE TRANSCRIPTIONAL REGULATOR RUTR"/>
    <property type="match status" value="1"/>
</dbReference>
<dbReference type="InterPro" id="IPR036271">
    <property type="entry name" value="Tet_transcr_reg_TetR-rel_C_sf"/>
</dbReference>
<evidence type="ECO:0000313" key="6">
    <source>
        <dbReference type="Proteomes" id="UP000831304"/>
    </source>
</evidence>
<dbReference type="InterPro" id="IPR050109">
    <property type="entry name" value="HTH-type_TetR-like_transc_reg"/>
</dbReference>
<dbReference type="InterPro" id="IPR041673">
    <property type="entry name" value="TetR_C_23"/>
</dbReference>
<dbReference type="PROSITE" id="PS01081">
    <property type="entry name" value="HTH_TETR_1"/>
    <property type="match status" value="1"/>
</dbReference>
<feature type="compositionally biased region" description="Basic and acidic residues" evidence="3">
    <location>
        <begin position="14"/>
        <end position="24"/>
    </location>
</feature>
<evidence type="ECO:0000313" key="5">
    <source>
        <dbReference type="EMBL" id="UOE26828.1"/>
    </source>
</evidence>
<evidence type="ECO:0000256" key="2">
    <source>
        <dbReference type="PROSITE-ProRule" id="PRU00335"/>
    </source>
</evidence>
<dbReference type="PANTHER" id="PTHR30055:SF146">
    <property type="entry name" value="HTH-TYPE TRANSCRIPTIONAL DUAL REGULATOR CECR"/>
    <property type="match status" value="1"/>
</dbReference>
<keyword evidence="6" id="KW-1185">Reference proteome</keyword>
<dbReference type="Gene3D" id="1.10.357.10">
    <property type="entry name" value="Tetracycline Repressor, domain 2"/>
    <property type="match status" value="1"/>
</dbReference>
<dbReference type="PRINTS" id="PR00455">
    <property type="entry name" value="HTHTETR"/>
</dbReference>